<comment type="caution">
    <text evidence="3">The sequence shown here is derived from an EMBL/GenBank/DDBJ whole genome shotgun (WGS) entry which is preliminary data.</text>
</comment>
<evidence type="ECO:0000313" key="3">
    <source>
        <dbReference type="EMBL" id="MEC5423519.1"/>
    </source>
</evidence>
<feature type="domain" description="STAS" evidence="2">
    <location>
        <begin position="166"/>
        <end position="277"/>
    </location>
</feature>
<sequence length="285" mass="32131">MTDWNKELHIYLLDNINTITEEWLALRDFTGGSIYSKDAGTEAEQTLREQNNLTNHTIVSSLLSSKGDFEENKLKWAQLVAESRVASNTPLPDEIEALSWVRKVFYSQIKRFVEVREETIPSDAILTWGETINLAFDELVIAFTRTYSKLMNNRLSAQQSLINEIGTPIIKLNDSIGVLPLVGEIDTFRAMTLLEMVPKKCAEDTIAKLFIDLSGVSIIDTMVANQIYQVMRILGLLGIEVTFTGIRPEIAKTSVQLGLDFSNMTTFSSLQQALKKEHYTLTETD</sequence>
<name>A0ABU6KF80_9BACI</name>
<dbReference type="CDD" id="cd07041">
    <property type="entry name" value="STAS_RsbR_RsbS_like"/>
    <property type="match status" value="1"/>
</dbReference>
<dbReference type="Proteomes" id="UP001335737">
    <property type="component" value="Unassembled WGS sequence"/>
</dbReference>
<dbReference type="InterPro" id="IPR002645">
    <property type="entry name" value="STAS_dom"/>
</dbReference>
<dbReference type="Pfam" id="PF01740">
    <property type="entry name" value="STAS"/>
    <property type="match status" value="1"/>
</dbReference>
<dbReference type="InterPro" id="IPR036513">
    <property type="entry name" value="STAS_dom_sf"/>
</dbReference>
<evidence type="ECO:0000256" key="1">
    <source>
        <dbReference type="ARBA" id="ARBA00022553"/>
    </source>
</evidence>
<dbReference type="PROSITE" id="PS50801">
    <property type="entry name" value="STAS"/>
    <property type="match status" value="1"/>
</dbReference>
<evidence type="ECO:0000313" key="4">
    <source>
        <dbReference type="Proteomes" id="UP001335737"/>
    </source>
</evidence>
<dbReference type="InterPro" id="IPR051932">
    <property type="entry name" value="Bact_StressResp_Reg"/>
</dbReference>
<organism evidence="3 4">
    <name type="scientific">Virgibacillus tibetensis</name>
    <dbReference type="NCBI Taxonomy" id="3042313"/>
    <lineage>
        <taxon>Bacteria</taxon>
        <taxon>Bacillati</taxon>
        <taxon>Bacillota</taxon>
        <taxon>Bacilli</taxon>
        <taxon>Bacillales</taxon>
        <taxon>Bacillaceae</taxon>
        <taxon>Virgibacillus</taxon>
    </lineage>
</organism>
<reference evidence="3 4" key="1">
    <citation type="journal article" date="2024" name="Int. J. Syst. Evol. Microbiol.">
        <title>Virgibacillus tibetensis sp. nov., isolated from salt lake on the Tibetan Plateau of China.</title>
        <authorList>
            <person name="Phurbu D."/>
            <person name="Liu Z.-X."/>
            <person name="Wang R."/>
            <person name="Zheng Y.-Y."/>
            <person name="Liu H.-C."/>
            <person name="Zhou Y.-G."/>
            <person name="Yu Y.-J."/>
            <person name="Li A.-H."/>
        </authorList>
    </citation>
    <scope>NUCLEOTIDE SEQUENCE [LARGE SCALE GENOMIC DNA]</scope>
    <source>
        <strain evidence="3 4">C22-A2</strain>
    </source>
</reference>
<dbReference type="EMBL" id="JARZFX010000003">
    <property type="protein sequence ID" value="MEC5423519.1"/>
    <property type="molecule type" value="Genomic_DNA"/>
</dbReference>
<gene>
    <name evidence="3" type="ORF">QGM71_08425</name>
</gene>
<dbReference type="PANTHER" id="PTHR33745:SF3">
    <property type="entry name" value="RSBT CO-ANTAGONIST PROTEIN RSBRC"/>
    <property type="match status" value="1"/>
</dbReference>
<dbReference type="RefSeq" id="WP_327607089.1">
    <property type="nucleotide sequence ID" value="NZ_JARZFX010000003.1"/>
</dbReference>
<protein>
    <submittedName>
        <fullName evidence="3">STAS domain-containing protein</fullName>
    </submittedName>
</protein>
<accession>A0ABU6KF80</accession>
<dbReference type="Gene3D" id="3.30.750.24">
    <property type="entry name" value="STAS domain"/>
    <property type="match status" value="1"/>
</dbReference>
<keyword evidence="4" id="KW-1185">Reference proteome</keyword>
<dbReference type="PANTHER" id="PTHR33745">
    <property type="entry name" value="RSBT ANTAGONIST PROTEIN RSBS-RELATED"/>
    <property type="match status" value="1"/>
</dbReference>
<dbReference type="SUPFAM" id="SSF52091">
    <property type="entry name" value="SpoIIaa-like"/>
    <property type="match status" value="1"/>
</dbReference>
<evidence type="ECO:0000259" key="2">
    <source>
        <dbReference type="PROSITE" id="PS50801"/>
    </source>
</evidence>
<proteinExistence type="predicted"/>
<keyword evidence="1" id="KW-0597">Phosphoprotein</keyword>